<feature type="chain" id="PRO_5045289521" evidence="2">
    <location>
        <begin position="26"/>
        <end position="369"/>
    </location>
</feature>
<dbReference type="Proteomes" id="UP001160625">
    <property type="component" value="Unassembled WGS sequence"/>
</dbReference>
<keyword evidence="5" id="KW-1185">Reference proteome</keyword>
<reference evidence="4" key="1">
    <citation type="submission" date="2023-04" db="EMBL/GenBank/DDBJ databases">
        <title>Sphingomonas sp. MAHUQ-71 isolated from rice field.</title>
        <authorList>
            <person name="Huq M.A."/>
        </authorList>
    </citation>
    <scope>NUCLEOTIDE SEQUENCE</scope>
    <source>
        <strain evidence="4">MAHUQ-71</strain>
    </source>
</reference>
<comment type="caution">
    <text evidence="4">The sequence shown here is derived from an EMBL/GenBank/DDBJ whole genome shotgun (WGS) entry which is preliminary data.</text>
</comment>
<organism evidence="4 5">
    <name type="scientific">Sphingomonas oryzagri</name>
    <dbReference type="NCBI Taxonomy" id="3042314"/>
    <lineage>
        <taxon>Bacteria</taxon>
        <taxon>Pseudomonadati</taxon>
        <taxon>Pseudomonadota</taxon>
        <taxon>Alphaproteobacteria</taxon>
        <taxon>Sphingomonadales</taxon>
        <taxon>Sphingomonadaceae</taxon>
        <taxon>Sphingomonas</taxon>
    </lineage>
</organism>
<dbReference type="InterPro" id="IPR050300">
    <property type="entry name" value="GDXG_lipolytic_enzyme"/>
</dbReference>
<dbReference type="PANTHER" id="PTHR48081:SF8">
    <property type="entry name" value="ALPHA_BETA HYDROLASE FOLD-3 DOMAIN-CONTAINING PROTEIN-RELATED"/>
    <property type="match status" value="1"/>
</dbReference>
<dbReference type="GO" id="GO:0016787">
    <property type="term" value="F:hydrolase activity"/>
    <property type="evidence" value="ECO:0007669"/>
    <property type="project" value="UniProtKB-KW"/>
</dbReference>
<gene>
    <name evidence="4" type="ORF">QGN17_03015</name>
</gene>
<keyword evidence="1 4" id="KW-0378">Hydrolase</keyword>
<dbReference type="RefSeq" id="WP_281043034.1">
    <property type="nucleotide sequence ID" value="NZ_JARYGZ010000001.1"/>
</dbReference>
<dbReference type="PANTHER" id="PTHR48081">
    <property type="entry name" value="AB HYDROLASE SUPERFAMILY PROTEIN C4A8.06C"/>
    <property type="match status" value="1"/>
</dbReference>
<evidence type="ECO:0000313" key="4">
    <source>
        <dbReference type="EMBL" id="MDH7637692.1"/>
    </source>
</evidence>
<proteinExistence type="predicted"/>
<feature type="domain" description="Alpha/beta hydrolase fold-3" evidence="3">
    <location>
        <begin position="116"/>
        <end position="326"/>
    </location>
</feature>
<dbReference type="EMBL" id="JARYGZ010000001">
    <property type="protein sequence ID" value="MDH7637692.1"/>
    <property type="molecule type" value="Genomic_DNA"/>
</dbReference>
<evidence type="ECO:0000313" key="5">
    <source>
        <dbReference type="Proteomes" id="UP001160625"/>
    </source>
</evidence>
<accession>A0ABT6MXQ1</accession>
<sequence>MMGLRALTVRTILLSSLAAVTSAGAAPVQLDGQTLDPGIQAMLAREAAEAPNAPKEDVVTAKGRAAIRQGQVVDWTRQTALPPKVQSVENAVVQHDGVSVPVRIYHPIASGPLPIIVYYHGGGWFIGGIEASDRSSRQLANDAKAIVVSVEYRLSPEAHYPAAWDDAESAYAWTVAQAKRLGGSPDQVCVGGDSAGGNMAIDVTTRRQDKGEAAPLCQILYYPAVDMRAVDTLRATYASSRLFGTGFHLDKPFTDYVLQIVFPGDDLSQPEISPLLGKSRKMPPTLIATAGFDPLRDSERAYAAKLAENGNVVSYVEFPSLIHGFLQHTAVTPEAAQAARQTAEAAGALARNAIAARAVHATLATTASK</sequence>
<protein>
    <submittedName>
        <fullName evidence="4">Alpha/beta hydrolase</fullName>
    </submittedName>
</protein>
<evidence type="ECO:0000259" key="3">
    <source>
        <dbReference type="Pfam" id="PF07859"/>
    </source>
</evidence>
<evidence type="ECO:0000256" key="1">
    <source>
        <dbReference type="ARBA" id="ARBA00022801"/>
    </source>
</evidence>
<keyword evidence="2" id="KW-0732">Signal</keyword>
<dbReference type="InterPro" id="IPR013094">
    <property type="entry name" value="AB_hydrolase_3"/>
</dbReference>
<feature type="signal peptide" evidence="2">
    <location>
        <begin position="1"/>
        <end position="25"/>
    </location>
</feature>
<dbReference type="Gene3D" id="3.40.50.1820">
    <property type="entry name" value="alpha/beta hydrolase"/>
    <property type="match status" value="1"/>
</dbReference>
<evidence type="ECO:0000256" key="2">
    <source>
        <dbReference type="SAM" id="SignalP"/>
    </source>
</evidence>
<name>A0ABT6MXQ1_9SPHN</name>
<dbReference type="SUPFAM" id="SSF53474">
    <property type="entry name" value="alpha/beta-Hydrolases"/>
    <property type="match status" value="1"/>
</dbReference>
<dbReference type="InterPro" id="IPR029058">
    <property type="entry name" value="AB_hydrolase_fold"/>
</dbReference>
<dbReference type="Pfam" id="PF07859">
    <property type="entry name" value="Abhydrolase_3"/>
    <property type="match status" value="1"/>
</dbReference>